<comment type="pathway">
    <text evidence="2">Amino-acid biosynthesis; L-tryptophan biosynthesis; L-tryptophan from chorismate: step 4/5.</text>
</comment>
<evidence type="ECO:0000256" key="3">
    <source>
        <dbReference type="ARBA" id="ARBA00012362"/>
    </source>
</evidence>
<evidence type="ECO:0000256" key="7">
    <source>
        <dbReference type="ARBA" id="ARBA00023141"/>
    </source>
</evidence>
<keyword evidence="6" id="KW-0822">Tryptophan biosynthesis</keyword>
<evidence type="ECO:0000256" key="1">
    <source>
        <dbReference type="ARBA" id="ARBA00001633"/>
    </source>
</evidence>
<evidence type="ECO:0000256" key="2">
    <source>
        <dbReference type="ARBA" id="ARBA00004696"/>
    </source>
</evidence>
<dbReference type="InterPro" id="IPR013785">
    <property type="entry name" value="Aldolase_TIM"/>
</dbReference>
<dbReference type="CDD" id="cd00331">
    <property type="entry name" value="IGPS"/>
    <property type="match status" value="1"/>
</dbReference>
<protein>
    <recommendedName>
        <fullName evidence="3">indole-3-glycerol-phosphate synthase</fullName>
        <ecNumber evidence="3">4.1.1.48</ecNumber>
    </recommendedName>
</protein>
<feature type="domain" description="Indole-3-glycerol phosphate synthase" evidence="9">
    <location>
        <begin position="26"/>
        <end position="243"/>
    </location>
</feature>
<dbReference type="RefSeq" id="WP_255331421.1">
    <property type="nucleotide sequence ID" value="NZ_VOTZ01000001.1"/>
</dbReference>
<keyword evidence="8" id="KW-0456">Lyase</keyword>
<evidence type="ECO:0000256" key="4">
    <source>
        <dbReference type="ARBA" id="ARBA00022605"/>
    </source>
</evidence>
<dbReference type="InterPro" id="IPR011060">
    <property type="entry name" value="RibuloseP-bd_barrel"/>
</dbReference>
<keyword evidence="4" id="KW-0028">Amino-acid biosynthesis</keyword>
<keyword evidence="5" id="KW-0210">Decarboxylase</keyword>
<keyword evidence="7" id="KW-0057">Aromatic amino acid biosynthesis</keyword>
<evidence type="ECO:0000313" key="11">
    <source>
        <dbReference type="Proteomes" id="UP001524383"/>
    </source>
</evidence>
<sequence>MVLDALIASSHRRAAALPDTFPSALFPLRSLKKALLSRSPAIIGEVKYASPGGPTGATLPPGRLAAAMAAGGAVAISVLTEPTVFAGDPSFIREVRRHVTLPILRKDILVHTHQIRESRALGADAVLLIASVLGDDLPVFVDFAIACGLEPLVEVVSSEEAVRALATRADLIGINNRDLRTLEIDLACSARIAPVIRAAGRIPVAMSGISNPVEVQQAMKSCCGVLIGTSIASAADPREATEAFACT</sequence>
<dbReference type="InterPro" id="IPR013798">
    <property type="entry name" value="Indole-3-glycerol_P_synth_dom"/>
</dbReference>
<proteinExistence type="predicted"/>
<evidence type="ECO:0000259" key="9">
    <source>
        <dbReference type="Pfam" id="PF00218"/>
    </source>
</evidence>
<dbReference type="GO" id="GO:0000162">
    <property type="term" value="P:L-tryptophan biosynthetic process"/>
    <property type="evidence" value="ECO:0007669"/>
    <property type="project" value="UniProtKB-KW"/>
</dbReference>
<gene>
    <name evidence="10" type="ORF">FTO68_00695</name>
</gene>
<evidence type="ECO:0000256" key="5">
    <source>
        <dbReference type="ARBA" id="ARBA00022793"/>
    </source>
</evidence>
<dbReference type="InterPro" id="IPR045186">
    <property type="entry name" value="Indole-3-glycerol_P_synth"/>
</dbReference>
<dbReference type="Gene3D" id="3.20.20.70">
    <property type="entry name" value="Aldolase class I"/>
    <property type="match status" value="1"/>
</dbReference>
<keyword evidence="11" id="KW-1185">Reference proteome</keyword>
<organism evidence="10 11">
    <name type="scientific">Methanocalculus taiwanensis</name>
    <dbReference type="NCBI Taxonomy" id="106207"/>
    <lineage>
        <taxon>Archaea</taxon>
        <taxon>Methanobacteriati</taxon>
        <taxon>Methanobacteriota</taxon>
        <taxon>Stenosarchaea group</taxon>
        <taxon>Methanomicrobia</taxon>
        <taxon>Methanomicrobiales</taxon>
        <taxon>Methanocalculaceae</taxon>
        <taxon>Methanocalculus</taxon>
    </lineage>
</organism>
<evidence type="ECO:0000313" key="10">
    <source>
        <dbReference type="EMBL" id="MCQ1537513.1"/>
    </source>
</evidence>
<dbReference type="SUPFAM" id="SSF51366">
    <property type="entry name" value="Ribulose-phoshate binding barrel"/>
    <property type="match status" value="1"/>
</dbReference>
<dbReference type="EMBL" id="VOTZ01000001">
    <property type="protein sequence ID" value="MCQ1537513.1"/>
    <property type="molecule type" value="Genomic_DNA"/>
</dbReference>
<dbReference type="AlphaFoldDB" id="A0ABD4TID1"/>
<dbReference type="EC" id="4.1.1.48" evidence="3"/>
<comment type="caution">
    <text evidence="10">The sequence shown here is derived from an EMBL/GenBank/DDBJ whole genome shotgun (WGS) entry which is preliminary data.</text>
</comment>
<evidence type="ECO:0000256" key="8">
    <source>
        <dbReference type="ARBA" id="ARBA00023239"/>
    </source>
</evidence>
<comment type="catalytic activity">
    <reaction evidence="1">
        <text>1-(2-carboxyphenylamino)-1-deoxy-D-ribulose 5-phosphate + H(+) = (1S,2R)-1-C-(indol-3-yl)glycerol 3-phosphate + CO2 + H2O</text>
        <dbReference type="Rhea" id="RHEA:23476"/>
        <dbReference type="ChEBI" id="CHEBI:15377"/>
        <dbReference type="ChEBI" id="CHEBI:15378"/>
        <dbReference type="ChEBI" id="CHEBI:16526"/>
        <dbReference type="ChEBI" id="CHEBI:58613"/>
        <dbReference type="ChEBI" id="CHEBI:58866"/>
        <dbReference type="EC" id="4.1.1.48"/>
    </reaction>
</comment>
<name>A0ABD4TID1_9EURY</name>
<dbReference type="Proteomes" id="UP001524383">
    <property type="component" value="Unassembled WGS sequence"/>
</dbReference>
<accession>A0ABD4TID1</accession>
<dbReference type="PANTHER" id="PTHR22854">
    <property type="entry name" value="TRYPTOPHAN BIOSYNTHESIS PROTEIN"/>
    <property type="match status" value="1"/>
</dbReference>
<dbReference type="Pfam" id="PF00218">
    <property type="entry name" value="IGPS"/>
    <property type="match status" value="1"/>
</dbReference>
<dbReference type="GO" id="GO:0004425">
    <property type="term" value="F:indole-3-glycerol-phosphate synthase activity"/>
    <property type="evidence" value="ECO:0007669"/>
    <property type="project" value="UniProtKB-EC"/>
</dbReference>
<dbReference type="PANTHER" id="PTHR22854:SF2">
    <property type="entry name" value="INDOLE-3-GLYCEROL-PHOSPHATE SYNTHASE"/>
    <property type="match status" value="1"/>
</dbReference>
<evidence type="ECO:0000256" key="6">
    <source>
        <dbReference type="ARBA" id="ARBA00022822"/>
    </source>
</evidence>
<reference evidence="10 11" key="1">
    <citation type="submission" date="2019-08" db="EMBL/GenBank/DDBJ databases">
        <authorList>
            <person name="Chen S.-C."/>
            <person name="Lai M.-C."/>
            <person name="You Y.-T."/>
        </authorList>
    </citation>
    <scope>NUCLEOTIDE SEQUENCE [LARGE SCALE GENOMIC DNA]</scope>
    <source>
        <strain evidence="10 11">P2F9704a</strain>
    </source>
</reference>